<keyword evidence="3 5" id="KW-0479">Metal-binding</keyword>
<keyword evidence="7" id="KW-0812">Transmembrane</keyword>
<feature type="region of interest" description="Disordered" evidence="6">
    <location>
        <begin position="618"/>
        <end position="648"/>
    </location>
</feature>
<evidence type="ECO:0000313" key="8">
    <source>
        <dbReference type="EMBL" id="CAD8782303.1"/>
    </source>
</evidence>
<dbReference type="PANTHER" id="PTHR24304:SF2">
    <property type="entry name" value="24-HYDROXYCHOLESTEROL 7-ALPHA-HYDROXYLASE"/>
    <property type="match status" value="1"/>
</dbReference>
<evidence type="ECO:0000256" key="4">
    <source>
        <dbReference type="ARBA" id="ARBA00023004"/>
    </source>
</evidence>
<evidence type="ECO:0000256" key="2">
    <source>
        <dbReference type="ARBA" id="ARBA00022617"/>
    </source>
</evidence>
<proteinExistence type="inferred from homology"/>
<accession>A0A7S0VC43</accession>
<dbReference type="InterPro" id="IPR036396">
    <property type="entry name" value="Cyt_P450_sf"/>
</dbReference>
<dbReference type="PRINTS" id="PR00465">
    <property type="entry name" value="EP450IV"/>
</dbReference>
<reference evidence="8" key="1">
    <citation type="submission" date="2021-01" db="EMBL/GenBank/DDBJ databases">
        <authorList>
            <person name="Corre E."/>
            <person name="Pelletier E."/>
            <person name="Niang G."/>
            <person name="Scheremetjew M."/>
            <person name="Finn R."/>
            <person name="Kale V."/>
            <person name="Holt S."/>
            <person name="Cochrane G."/>
            <person name="Meng A."/>
            <person name="Brown T."/>
            <person name="Cohen L."/>
        </authorList>
    </citation>
    <scope>NUCLEOTIDE SEQUENCE</scope>
    <source>
        <strain evidence="8">SAG 63-3</strain>
    </source>
</reference>
<comment type="similarity">
    <text evidence="1">Belongs to the cytochrome P450 family.</text>
</comment>
<evidence type="ECO:0000256" key="7">
    <source>
        <dbReference type="SAM" id="Phobius"/>
    </source>
</evidence>
<dbReference type="GO" id="GO:0005506">
    <property type="term" value="F:iron ion binding"/>
    <property type="evidence" value="ECO:0007669"/>
    <property type="project" value="InterPro"/>
</dbReference>
<sequence length="680" mass="75023">MTVLPRVAPQNVVYYVIFAFLSLIIIATVIGIVQNVISDRKLEQKKRDIAQKKPVLNPAPQVPGVPILGNVIGLARYGVSFLGACRETWGDVFTLNLGNQKMTFLCEPKMIEHFFKAPDSEITFRPAVEQFTQRVFGLPSQTFFPVHSAVLSALRNLLVPGKLADISEKVASLAFAFLRNDSPSSSSHVASPAPQNLFHFIRHWVFCVGVEVLFGSEFLHKGPHGSVAALAAEFWIFEEGFELAASPLPHLLQPRWIRARARLLTWLSHAYKDGQFDGTPVGDLVKDTEGLADEIAPNMILALLWASQANTAGATFWLAARLALPQEAARRRQILDELAARKALIEREDKENSSSSSPSPTKDASTIAAMISLANDQKSLISRCVSETVRLAVQSIDVRIAARELVLSADDPNLSHGTYGVRPDTARIGRPHYYVIPAGRMLAVCPYDAHRDERMYGTDAAQFNPDRADLKVGNGSAVMHSVAGLAYGGGPYRCPGRFFAEREVAILVLTLMLERDVSLTPFSTPSAIPYRRRRLTPQESSSLLRSIKSLGKEFFFDLGKGLWGISGIRWGLGATLHFPLGAWPAAGHAFAGHYPPEVAAREELEVAEVAGVENGAKEREKIEKIEEEEEEEERKKRQGQEQATRKIYRLPRPELRKLVGVKVPGEACMATLAPRTKKDK</sequence>
<dbReference type="GO" id="GO:0004497">
    <property type="term" value="F:monooxygenase activity"/>
    <property type="evidence" value="ECO:0007669"/>
    <property type="project" value="InterPro"/>
</dbReference>
<evidence type="ECO:0000256" key="1">
    <source>
        <dbReference type="ARBA" id="ARBA00010617"/>
    </source>
</evidence>
<dbReference type="SUPFAM" id="SSF48264">
    <property type="entry name" value="Cytochrome P450"/>
    <property type="match status" value="1"/>
</dbReference>
<comment type="cofactor">
    <cofactor evidence="5">
        <name>heme</name>
        <dbReference type="ChEBI" id="CHEBI:30413"/>
    </cofactor>
</comment>
<evidence type="ECO:0008006" key="9">
    <source>
        <dbReference type="Google" id="ProtNLM"/>
    </source>
</evidence>
<keyword evidence="7" id="KW-0472">Membrane</keyword>
<dbReference type="Pfam" id="PF00067">
    <property type="entry name" value="p450"/>
    <property type="match status" value="2"/>
</dbReference>
<gene>
    <name evidence="8" type="ORF">PPAR00522_LOCUS15982</name>
</gene>
<dbReference type="GO" id="GO:0016705">
    <property type="term" value="F:oxidoreductase activity, acting on paired donors, with incorporation or reduction of molecular oxygen"/>
    <property type="evidence" value="ECO:0007669"/>
    <property type="project" value="InterPro"/>
</dbReference>
<evidence type="ECO:0000256" key="5">
    <source>
        <dbReference type="PIRSR" id="PIRSR602403-1"/>
    </source>
</evidence>
<evidence type="ECO:0000256" key="3">
    <source>
        <dbReference type="ARBA" id="ARBA00022723"/>
    </source>
</evidence>
<organism evidence="8">
    <name type="scientific">Polytomella parva</name>
    <dbReference type="NCBI Taxonomy" id="51329"/>
    <lineage>
        <taxon>Eukaryota</taxon>
        <taxon>Viridiplantae</taxon>
        <taxon>Chlorophyta</taxon>
        <taxon>core chlorophytes</taxon>
        <taxon>Chlorophyceae</taxon>
        <taxon>CS clade</taxon>
        <taxon>Chlamydomonadales</taxon>
        <taxon>Chlamydomonadaceae</taxon>
        <taxon>Polytomella</taxon>
    </lineage>
</organism>
<dbReference type="InterPro" id="IPR001128">
    <property type="entry name" value="Cyt_P450"/>
</dbReference>
<evidence type="ECO:0000256" key="6">
    <source>
        <dbReference type="SAM" id="MobiDB-lite"/>
    </source>
</evidence>
<feature type="binding site" description="axial binding residue" evidence="5">
    <location>
        <position position="494"/>
    </location>
    <ligand>
        <name>heme</name>
        <dbReference type="ChEBI" id="CHEBI:30413"/>
    </ligand>
    <ligandPart>
        <name>Fe</name>
        <dbReference type="ChEBI" id="CHEBI:18248"/>
    </ligandPart>
</feature>
<protein>
    <recommendedName>
        <fullName evidence="9">Cytochrome P450</fullName>
    </recommendedName>
</protein>
<dbReference type="InterPro" id="IPR002403">
    <property type="entry name" value="Cyt_P450_E_grp-IV"/>
</dbReference>
<keyword evidence="4 5" id="KW-0408">Iron</keyword>
<dbReference type="EMBL" id="HBFM01024619">
    <property type="protein sequence ID" value="CAD8782303.1"/>
    <property type="molecule type" value="Transcribed_RNA"/>
</dbReference>
<dbReference type="InterPro" id="IPR050529">
    <property type="entry name" value="CYP450_sterol_14alpha_dmase"/>
</dbReference>
<dbReference type="Gene3D" id="1.10.630.10">
    <property type="entry name" value="Cytochrome P450"/>
    <property type="match status" value="1"/>
</dbReference>
<feature type="transmembrane region" description="Helical" evidence="7">
    <location>
        <begin position="12"/>
        <end position="37"/>
    </location>
</feature>
<dbReference type="PANTHER" id="PTHR24304">
    <property type="entry name" value="CYTOCHROME P450 FAMILY 7"/>
    <property type="match status" value="1"/>
</dbReference>
<keyword evidence="7" id="KW-1133">Transmembrane helix</keyword>
<name>A0A7S0VC43_9CHLO</name>
<dbReference type="AlphaFoldDB" id="A0A7S0VC43"/>
<dbReference type="GO" id="GO:0020037">
    <property type="term" value="F:heme binding"/>
    <property type="evidence" value="ECO:0007669"/>
    <property type="project" value="InterPro"/>
</dbReference>
<keyword evidence="2 5" id="KW-0349">Heme</keyword>